<evidence type="ECO:0000313" key="4">
    <source>
        <dbReference type="WBParaSite" id="HPLM_0000584601-mRNA-1"/>
    </source>
</evidence>
<gene>
    <name evidence="2" type="ORF">HPLM_LOCUS5838</name>
</gene>
<dbReference type="Proteomes" id="UP000268014">
    <property type="component" value="Unassembled WGS sequence"/>
</dbReference>
<proteinExistence type="predicted"/>
<feature type="region of interest" description="Disordered" evidence="1">
    <location>
        <begin position="32"/>
        <end position="53"/>
    </location>
</feature>
<reference evidence="4" key="1">
    <citation type="submission" date="2017-02" db="UniProtKB">
        <authorList>
            <consortium name="WormBaseParasite"/>
        </authorList>
    </citation>
    <scope>IDENTIFICATION</scope>
</reference>
<evidence type="ECO:0000256" key="1">
    <source>
        <dbReference type="SAM" id="MobiDB-lite"/>
    </source>
</evidence>
<dbReference type="AlphaFoldDB" id="A0A0N4W6Y3"/>
<keyword evidence="3" id="KW-1185">Reference proteome</keyword>
<sequence>GIIEPISGGEIRDRQDQFRGLGSTVDVYEQYRKQRSGNYHDRNQSNQASREKQ</sequence>
<evidence type="ECO:0000313" key="2">
    <source>
        <dbReference type="EMBL" id="VDO27240.1"/>
    </source>
</evidence>
<protein>
    <submittedName>
        <fullName evidence="4">Movement protein</fullName>
    </submittedName>
</protein>
<organism evidence="4">
    <name type="scientific">Haemonchus placei</name>
    <name type="common">Barber's pole worm</name>
    <dbReference type="NCBI Taxonomy" id="6290"/>
    <lineage>
        <taxon>Eukaryota</taxon>
        <taxon>Metazoa</taxon>
        <taxon>Ecdysozoa</taxon>
        <taxon>Nematoda</taxon>
        <taxon>Chromadorea</taxon>
        <taxon>Rhabditida</taxon>
        <taxon>Rhabditina</taxon>
        <taxon>Rhabditomorpha</taxon>
        <taxon>Strongyloidea</taxon>
        <taxon>Trichostrongylidae</taxon>
        <taxon>Haemonchus</taxon>
    </lineage>
</organism>
<dbReference type="STRING" id="6290.A0A0N4W6Y3"/>
<evidence type="ECO:0000313" key="3">
    <source>
        <dbReference type="Proteomes" id="UP000268014"/>
    </source>
</evidence>
<reference evidence="2 3" key="2">
    <citation type="submission" date="2018-11" db="EMBL/GenBank/DDBJ databases">
        <authorList>
            <consortium name="Pathogen Informatics"/>
        </authorList>
    </citation>
    <scope>NUCLEOTIDE SEQUENCE [LARGE SCALE GENOMIC DNA]</scope>
    <source>
        <strain evidence="2 3">MHpl1</strain>
    </source>
</reference>
<name>A0A0N4W6Y3_HAEPC</name>
<accession>A0A0N4W6Y3</accession>
<dbReference type="OrthoDB" id="5842326at2759"/>
<dbReference type="EMBL" id="UZAF01016396">
    <property type="protein sequence ID" value="VDO27240.1"/>
    <property type="molecule type" value="Genomic_DNA"/>
</dbReference>
<feature type="compositionally biased region" description="Basic and acidic residues" evidence="1">
    <location>
        <begin position="38"/>
        <end position="53"/>
    </location>
</feature>
<dbReference type="OMA" id="HDRGAFH"/>
<dbReference type="WBParaSite" id="HPLM_0000584601-mRNA-1">
    <property type="protein sequence ID" value="HPLM_0000584601-mRNA-1"/>
    <property type="gene ID" value="HPLM_0000584601"/>
</dbReference>